<feature type="transmembrane region" description="Helical" evidence="7">
    <location>
        <begin position="172"/>
        <end position="194"/>
    </location>
</feature>
<feature type="transmembrane region" description="Helical" evidence="7">
    <location>
        <begin position="13"/>
        <end position="32"/>
    </location>
</feature>
<dbReference type="Proteomes" id="UP000054516">
    <property type="component" value="Unassembled WGS sequence"/>
</dbReference>
<evidence type="ECO:0000256" key="7">
    <source>
        <dbReference type="SAM" id="Phobius"/>
    </source>
</evidence>
<proteinExistence type="inferred from homology"/>
<sequence length="361" mass="39996">MADSDDLSPTIEAVTWLLAPIAIIVVVLRFYTRAIIVRRVAWDDWIMLLALALMLIDSIFVQLSIHYGLGRHQHTLDPDNAVQAIKWDYLAQPPAIIGPAFGRISFAMLLLTLVTVQKPRRYLLYAIIVSQFIVNNLVYILILTQCKPIESLWDYRIHGDCWNLVYQRNIGFFQGSLNAATDLALAAFPAVIVWQLQMKLSQKLSLAILMGLGVFAMVGSILKTVYLPSVGSRDDYTYHTANLIIWWTVEGYLVIIAASIATLRPLIAKRRGTTSVSSNSYRMRTFGSGGRKGYNSTADHTADEFPLTFTGTEAGTAQPNIEADHDMASSSNELPESQGGKSIRKTVSISIDVTGNSRARA</sequence>
<comment type="subcellular location">
    <subcellularLocation>
        <location evidence="1">Membrane</location>
        <topology evidence="1">Multi-pass membrane protein</topology>
    </subcellularLocation>
</comment>
<evidence type="ECO:0000256" key="6">
    <source>
        <dbReference type="SAM" id="MobiDB-lite"/>
    </source>
</evidence>
<feature type="transmembrane region" description="Helical" evidence="7">
    <location>
        <begin position="44"/>
        <end position="65"/>
    </location>
</feature>
<feature type="transmembrane region" description="Helical" evidence="7">
    <location>
        <begin position="96"/>
        <end position="116"/>
    </location>
</feature>
<protein>
    <submittedName>
        <fullName evidence="9">Putative integral membrane protein</fullName>
    </submittedName>
</protein>
<evidence type="ECO:0000256" key="5">
    <source>
        <dbReference type="ARBA" id="ARBA00038359"/>
    </source>
</evidence>
<dbReference type="EMBL" id="DF977453">
    <property type="protein sequence ID" value="GAP84931.2"/>
    <property type="molecule type" value="Genomic_DNA"/>
</dbReference>
<evidence type="ECO:0000259" key="8">
    <source>
        <dbReference type="Pfam" id="PF20684"/>
    </source>
</evidence>
<dbReference type="AlphaFoldDB" id="A0A1W2TBB0"/>
<feature type="transmembrane region" description="Helical" evidence="7">
    <location>
        <begin position="244"/>
        <end position="263"/>
    </location>
</feature>
<keyword evidence="2 7" id="KW-0812">Transmembrane</keyword>
<dbReference type="PANTHER" id="PTHR33048">
    <property type="entry name" value="PTH11-LIKE INTEGRAL MEMBRANE PROTEIN (AFU_ORTHOLOGUE AFUA_5G11245)"/>
    <property type="match status" value="1"/>
</dbReference>
<dbReference type="InterPro" id="IPR052337">
    <property type="entry name" value="SAT4-like"/>
</dbReference>
<dbReference type="STRING" id="77044.A0A1W2TBB0"/>
<accession>A0A1W2TBB0</accession>
<keyword evidence="3 7" id="KW-1133">Transmembrane helix</keyword>
<gene>
    <name evidence="9" type="ORF">SAMD00023353_0802560</name>
</gene>
<evidence type="ECO:0000313" key="10">
    <source>
        <dbReference type="Proteomes" id="UP000054516"/>
    </source>
</evidence>
<feature type="region of interest" description="Disordered" evidence="6">
    <location>
        <begin position="324"/>
        <end position="348"/>
    </location>
</feature>
<feature type="domain" description="Rhodopsin" evidence="8">
    <location>
        <begin position="28"/>
        <end position="268"/>
    </location>
</feature>
<evidence type="ECO:0000256" key="3">
    <source>
        <dbReference type="ARBA" id="ARBA00022989"/>
    </source>
</evidence>
<dbReference type="PANTHER" id="PTHR33048:SF146">
    <property type="entry name" value="INTEGRAL MEMBRANE PROTEIN"/>
    <property type="match status" value="1"/>
</dbReference>
<evidence type="ECO:0000256" key="4">
    <source>
        <dbReference type="ARBA" id="ARBA00023136"/>
    </source>
</evidence>
<evidence type="ECO:0000256" key="2">
    <source>
        <dbReference type="ARBA" id="ARBA00022692"/>
    </source>
</evidence>
<organism evidence="9">
    <name type="scientific">Rosellinia necatrix</name>
    <name type="common">White root-rot fungus</name>
    <dbReference type="NCBI Taxonomy" id="77044"/>
    <lineage>
        <taxon>Eukaryota</taxon>
        <taxon>Fungi</taxon>
        <taxon>Dikarya</taxon>
        <taxon>Ascomycota</taxon>
        <taxon>Pezizomycotina</taxon>
        <taxon>Sordariomycetes</taxon>
        <taxon>Xylariomycetidae</taxon>
        <taxon>Xylariales</taxon>
        <taxon>Xylariaceae</taxon>
        <taxon>Rosellinia</taxon>
    </lineage>
</organism>
<dbReference type="OMA" id="SYVQCTI"/>
<keyword evidence="4 7" id="KW-0472">Membrane</keyword>
<keyword evidence="10" id="KW-1185">Reference proteome</keyword>
<comment type="similarity">
    <text evidence="5">Belongs to the SAT4 family.</text>
</comment>
<feature type="transmembrane region" description="Helical" evidence="7">
    <location>
        <begin position="206"/>
        <end position="224"/>
    </location>
</feature>
<name>A0A1W2TBB0_ROSNE</name>
<reference evidence="9" key="1">
    <citation type="submission" date="2016-03" db="EMBL/GenBank/DDBJ databases">
        <title>Draft genome sequence of Rosellinia necatrix.</title>
        <authorList>
            <person name="Kanematsu S."/>
        </authorList>
    </citation>
    <scope>NUCLEOTIDE SEQUENCE [LARGE SCALE GENOMIC DNA]</scope>
    <source>
        <strain evidence="9">W97</strain>
    </source>
</reference>
<dbReference type="Pfam" id="PF20684">
    <property type="entry name" value="Fung_rhodopsin"/>
    <property type="match status" value="1"/>
</dbReference>
<feature type="transmembrane region" description="Helical" evidence="7">
    <location>
        <begin position="123"/>
        <end position="142"/>
    </location>
</feature>
<evidence type="ECO:0000313" key="9">
    <source>
        <dbReference type="EMBL" id="GAP84931.2"/>
    </source>
</evidence>
<dbReference type="OrthoDB" id="3923077at2759"/>
<dbReference type="GO" id="GO:0016020">
    <property type="term" value="C:membrane"/>
    <property type="evidence" value="ECO:0007669"/>
    <property type="project" value="UniProtKB-SubCell"/>
</dbReference>
<dbReference type="InterPro" id="IPR049326">
    <property type="entry name" value="Rhodopsin_dom_fungi"/>
</dbReference>
<evidence type="ECO:0000256" key="1">
    <source>
        <dbReference type="ARBA" id="ARBA00004141"/>
    </source>
</evidence>